<evidence type="ECO:0000259" key="1">
    <source>
        <dbReference type="Pfam" id="PF04865"/>
    </source>
</evidence>
<reference evidence="3" key="1">
    <citation type="submission" date="2019-04" db="EMBL/GenBank/DDBJ databases">
        <title>Evolution of Biomass-Degrading Anaerobic Consortia Revealed by Metagenomics.</title>
        <authorList>
            <person name="Peng X."/>
        </authorList>
    </citation>
    <scope>NUCLEOTIDE SEQUENCE</scope>
    <source>
        <strain evidence="3">SIG551</strain>
    </source>
</reference>
<dbReference type="Pfam" id="PF26078">
    <property type="entry name" value="Baseplate_J_M"/>
    <property type="match status" value="1"/>
</dbReference>
<feature type="domain" description="Baseplate J-like central" evidence="2">
    <location>
        <begin position="193"/>
        <end position="262"/>
    </location>
</feature>
<accession>A0A928KXH7</accession>
<dbReference type="PANTHER" id="PTHR37829:SF3">
    <property type="entry name" value="PROTEIN JAYE-RELATED"/>
    <property type="match status" value="1"/>
</dbReference>
<gene>
    <name evidence="3" type="ORF">E7512_07655</name>
</gene>
<sequence length="357" mass="38267">MESYGSVLERMQQSFQELAGFSADDASDLGIRLKVLAGEVYSLLNGVEWLKSQMFPQTAQGEYLRMHAAQRGLSRKSAVFSSGVLVFGRTGTLPYDVVIPKGTVCAVSGAAGLRFETTQDITLPAGAQTAQGPAVSQQGGKESNAAAGTVTLLLTPPAGVETVSNPHAFTGGADEETDEELRKRLLKSYEVLPNGTNAEFYRSYAVQYDGIQSASVLPRADGSGTVAIYAAGRGAAPPQALLEKIQSELNRLREVNVEVTVHPPELVGFPISIYIDPAPGCTLAAATHETLEVIRSYFDQLSVGESVILAQLGRRLIDTGLIRNYHFDETLTKDKKMEISQLAVPDPVYVQQMGSVV</sequence>
<proteinExistence type="predicted"/>
<comment type="caution">
    <text evidence="3">The sequence shown here is derived from an EMBL/GenBank/DDBJ whole genome shotgun (WGS) entry which is preliminary data.</text>
</comment>
<dbReference type="PANTHER" id="PTHR37829">
    <property type="entry name" value="PHAGE-LIKE ELEMENT PBSX PROTEIN XKDT"/>
    <property type="match status" value="1"/>
</dbReference>
<evidence type="ECO:0000313" key="4">
    <source>
        <dbReference type="Proteomes" id="UP000754750"/>
    </source>
</evidence>
<dbReference type="Pfam" id="PF04865">
    <property type="entry name" value="Baseplate_J"/>
    <property type="match status" value="1"/>
</dbReference>
<dbReference type="RefSeq" id="WP_326840356.1">
    <property type="nucleotide sequence ID" value="NZ_SVNY01000003.1"/>
</dbReference>
<dbReference type="InterPro" id="IPR058531">
    <property type="entry name" value="Baseplate_J_M"/>
</dbReference>
<feature type="domain" description="Baseplate protein J-like barrel" evidence="1">
    <location>
        <begin position="88"/>
        <end position="172"/>
    </location>
</feature>
<evidence type="ECO:0000259" key="2">
    <source>
        <dbReference type="Pfam" id="PF26078"/>
    </source>
</evidence>
<dbReference type="InterPro" id="IPR006949">
    <property type="entry name" value="Barrel_Baseplate_J-like"/>
</dbReference>
<organism evidence="3 4">
    <name type="scientific">Faecalispora sporosphaeroides</name>
    <dbReference type="NCBI Taxonomy" id="1549"/>
    <lineage>
        <taxon>Bacteria</taxon>
        <taxon>Bacillati</taxon>
        <taxon>Bacillota</taxon>
        <taxon>Clostridia</taxon>
        <taxon>Eubacteriales</taxon>
        <taxon>Oscillospiraceae</taxon>
        <taxon>Faecalispora</taxon>
    </lineage>
</organism>
<dbReference type="EMBL" id="SVNY01000003">
    <property type="protein sequence ID" value="MBE6833439.1"/>
    <property type="molecule type" value="Genomic_DNA"/>
</dbReference>
<dbReference type="AlphaFoldDB" id="A0A928KXH7"/>
<evidence type="ECO:0000313" key="3">
    <source>
        <dbReference type="EMBL" id="MBE6833439.1"/>
    </source>
</evidence>
<protein>
    <submittedName>
        <fullName evidence="3">Baseplate J/gp47 family protein</fullName>
    </submittedName>
</protein>
<dbReference type="InterPro" id="IPR052399">
    <property type="entry name" value="Phage_Baseplate_Assmbl_Protein"/>
</dbReference>
<name>A0A928KXH7_9FIRM</name>
<dbReference type="Proteomes" id="UP000754750">
    <property type="component" value="Unassembled WGS sequence"/>
</dbReference>